<protein>
    <recommendedName>
        <fullName evidence="1">SHOCT domain-containing protein</fullName>
    </recommendedName>
</protein>
<accession>A0A918WGT8</accession>
<proteinExistence type="predicted"/>
<dbReference type="AlphaFoldDB" id="A0A918WGT8"/>
<gene>
    <name evidence="2" type="ORF">GCM10007100_09850</name>
</gene>
<reference evidence="2" key="1">
    <citation type="journal article" date="2014" name="Int. J. Syst. Evol. Microbiol.">
        <title>Complete genome sequence of Corynebacterium casei LMG S-19264T (=DSM 44701T), isolated from a smear-ripened cheese.</title>
        <authorList>
            <consortium name="US DOE Joint Genome Institute (JGI-PGF)"/>
            <person name="Walter F."/>
            <person name="Albersmeier A."/>
            <person name="Kalinowski J."/>
            <person name="Ruckert C."/>
        </authorList>
    </citation>
    <scope>NUCLEOTIDE SEQUENCE</scope>
    <source>
        <strain evidence="2">KCTC 12988</strain>
    </source>
</reference>
<comment type="caution">
    <text evidence="2">The sequence shown here is derived from an EMBL/GenBank/DDBJ whole genome shotgun (WGS) entry which is preliminary data.</text>
</comment>
<feature type="domain" description="SHOCT" evidence="1">
    <location>
        <begin position="178"/>
        <end position="203"/>
    </location>
</feature>
<organism evidence="2 3">
    <name type="scientific">Roseibacillus persicicus</name>
    <dbReference type="NCBI Taxonomy" id="454148"/>
    <lineage>
        <taxon>Bacteria</taxon>
        <taxon>Pseudomonadati</taxon>
        <taxon>Verrucomicrobiota</taxon>
        <taxon>Verrucomicrobiia</taxon>
        <taxon>Verrucomicrobiales</taxon>
        <taxon>Verrucomicrobiaceae</taxon>
        <taxon>Roseibacillus</taxon>
    </lineage>
</organism>
<dbReference type="RefSeq" id="WP_229809389.1">
    <property type="nucleotide sequence ID" value="NZ_BMXI01000003.1"/>
</dbReference>
<sequence length="206" mass="22533">MGKSDSKDKHDEGKMIVVEGTRENTDRIVRAHVLWAMGAGLIPIPLFDIAAVTAIQIDALQKLAEEQGIDYSSDGGKRFVTALTGGTFARLGASLIKGVPGVGTVIGGLSMSAMSAASTYAVCQVALHHFRNDRNFLSFDLDDAKGLYEKALEQGKSFVKSLEKEVDPKVTKETYRNLEKLKELRDAEVLTEEEFESKKAKLLEKL</sequence>
<dbReference type="Proteomes" id="UP000644507">
    <property type="component" value="Unassembled WGS sequence"/>
</dbReference>
<evidence type="ECO:0000313" key="2">
    <source>
        <dbReference type="EMBL" id="GHC46294.1"/>
    </source>
</evidence>
<evidence type="ECO:0000259" key="1">
    <source>
        <dbReference type="Pfam" id="PF09851"/>
    </source>
</evidence>
<dbReference type="InterPro" id="IPR018649">
    <property type="entry name" value="SHOCT"/>
</dbReference>
<dbReference type="EMBL" id="BMXI01000003">
    <property type="protein sequence ID" value="GHC46294.1"/>
    <property type="molecule type" value="Genomic_DNA"/>
</dbReference>
<name>A0A918WGT8_9BACT</name>
<dbReference type="Pfam" id="PF09851">
    <property type="entry name" value="SHOCT"/>
    <property type="match status" value="1"/>
</dbReference>
<keyword evidence="3" id="KW-1185">Reference proteome</keyword>
<evidence type="ECO:0000313" key="3">
    <source>
        <dbReference type="Proteomes" id="UP000644507"/>
    </source>
</evidence>
<reference evidence="2" key="2">
    <citation type="submission" date="2020-09" db="EMBL/GenBank/DDBJ databases">
        <authorList>
            <person name="Sun Q."/>
            <person name="Kim S."/>
        </authorList>
    </citation>
    <scope>NUCLEOTIDE SEQUENCE</scope>
    <source>
        <strain evidence="2">KCTC 12988</strain>
    </source>
</reference>